<comment type="caution">
    <text evidence="2">The sequence shown here is derived from an EMBL/GenBank/DDBJ whole genome shotgun (WGS) entry which is preliminary data.</text>
</comment>
<dbReference type="EMBL" id="ML976616">
    <property type="protein sequence ID" value="KAF1845924.1"/>
    <property type="molecule type" value="Genomic_DNA"/>
</dbReference>
<organism evidence="2 3">
    <name type="scientific">Cucurbitaria berberidis CBS 394.84</name>
    <dbReference type="NCBI Taxonomy" id="1168544"/>
    <lineage>
        <taxon>Eukaryota</taxon>
        <taxon>Fungi</taxon>
        <taxon>Dikarya</taxon>
        <taxon>Ascomycota</taxon>
        <taxon>Pezizomycotina</taxon>
        <taxon>Dothideomycetes</taxon>
        <taxon>Pleosporomycetidae</taxon>
        <taxon>Pleosporales</taxon>
        <taxon>Pleosporineae</taxon>
        <taxon>Cucurbitariaceae</taxon>
        <taxon>Cucurbitaria</taxon>
    </lineage>
</organism>
<gene>
    <name evidence="2" type="ORF">K460DRAFT_117295</name>
</gene>
<accession>A0A9P4GI68</accession>
<evidence type="ECO:0000313" key="3">
    <source>
        <dbReference type="Proteomes" id="UP000800039"/>
    </source>
</evidence>
<evidence type="ECO:0000313" key="2">
    <source>
        <dbReference type="EMBL" id="KAF1845924.1"/>
    </source>
</evidence>
<feature type="region of interest" description="Disordered" evidence="1">
    <location>
        <begin position="137"/>
        <end position="177"/>
    </location>
</feature>
<dbReference type="GeneID" id="63843851"/>
<protein>
    <submittedName>
        <fullName evidence="2">Uncharacterized protein</fullName>
    </submittedName>
</protein>
<name>A0A9P4GI68_9PLEO</name>
<sequence length="184" mass="19118">MVAVAYAAYHDAAWIRFEQYRQLFTGGHVVFGALLAEMRSTLLEMADSKKIPHPHSSQTEAASGQHIGSSYVPTASIISRDAVRTTTSQYVPAHTPRAPNASTATSTAALTLAGNLGGAPQSASHLRSMYAMQASGSYSTNAQPGAPSQVPGPQAQMPPPVSFFGGNNAHSAGNGTQGIFKFGA</sequence>
<dbReference type="Proteomes" id="UP000800039">
    <property type="component" value="Unassembled WGS sequence"/>
</dbReference>
<dbReference type="AlphaFoldDB" id="A0A9P4GI68"/>
<keyword evidence="3" id="KW-1185">Reference proteome</keyword>
<dbReference type="RefSeq" id="XP_040788487.1">
    <property type="nucleotide sequence ID" value="XM_040926600.1"/>
</dbReference>
<proteinExistence type="predicted"/>
<reference evidence="2" key="1">
    <citation type="submission" date="2020-01" db="EMBL/GenBank/DDBJ databases">
        <authorList>
            <consortium name="DOE Joint Genome Institute"/>
            <person name="Haridas S."/>
            <person name="Albert R."/>
            <person name="Binder M."/>
            <person name="Bloem J."/>
            <person name="Labutti K."/>
            <person name="Salamov A."/>
            <person name="Andreopoulos B."/>
            <person name="Baker S.E."/>
            <person name="Barry K."/>
            <person name="Bills G."/>
            <person name="Bluhm B.H."/>
            <person name="Cannon C."/>
            <person name="Castanera R."/>
            <person name="Culley D.E."/>
            <person name="Daum C."/>
            <person name="Ezra D."/>
            <person name="Gonzalez J.B."/>
            <person name="Henrissat B."/>
            <person name="Kuo A."/>
            <person name="Liang C."/>
            <person name="Lipzen A."/>
            <person name="Lutzoni F."/>
            <person name="Magnuson J."/>
            <person name="Mondo S."/>
            <person name="Nolan M."/>
            <person name="Ohm R."/>
            <person name="Pangilinan J."/>
            <person name="Park H.-J."/>
            <person name="Ramirez L."/>
            <person name="Alfaro M."/>
            <person name="Sun H."/>
            <person name="Tritt A."/>
            <person name="Yoshinaga Y."/>
            <person name="Zwiers L.-H."/>
            <person name="Turgeon B.G."/>
            <person name="Goodwin S.B."/>
            <person name="Spatafora J.W."/>
            <person name="Crous P.W."/>
            <person name="Grigoriev I.V."/>
        </authorList>
    </citation>
    <scope>NUCLEOTIDE SEQUENCE</scope>
    <source>
        <strain evidence="2">CBS 394.84</strain>
    </source>
</reference>
<evidence type="ECO:0000256" key="1">
    <source>
        <dbReference type="SAM" id="MobiDB-lite"/>
    </source>
</evidence>